<proteinExistence type="inferred from homology"/>
<dbReference type="PANTHER" id="PTHR19375">
    <property type="entry name" value="HEAT SHOCK PROTEIN 70KDA"/>
    <property type="match status" value="1"/>
</dbReference>
<organism evidence="8 9">
    <name type="scientific">Actinomadura keratinilytica</name>
    <dbReference type="NCBI Taxonomy" id="547461"/>
    <lineage>
        <taxon>Bacteria</taxon>
        <taxon>Bacillati</taxon>
        <taxon>Actinomycetota</taxon>
        <taxon>Actinomycetes</taxon>
        <taxon>Streptosporangiales</taxon>
        <taxon>Thermomonosporaceae</taxon>
        <taxon>Actinomadura</taxon>
    </lineage>
</organism>
<keyword evidence="4" id="KW-0067">ATP-binding</keyword>
<dbReference type="Gene3D" id="3.30.420.40">
    <property type="match status" value="2"/>
</dbReference>
<dbReference type="RefSeq" id="WP_345025000.1">
    <property type="nucleotide sequence ID" value="NZ_BAABDO010000152.1"/>
</dbReference>
<gene>
    <name evidence="8" type="ORF">GCM10022416_58750</name>
</gene>
<evidence type="ECO:0000256" key="1">
    <source>
        <dbReference type="ARBA" id="ARBA00007381"/>
    </source>
</evidence>
<evidence type="ECO:0008006" key="10">
    <source>
        <dbReference type="Google" id="ProtNLM"/>
    </source>
</evidence>
<dbReference type="SUPFAM" id="SSF53067">
    <property type="entry name" value="Actin-like ATPase domain"/>
    <property type="match status" value="2"/>
</dbReference>
<dbReference type="EMBL" id="BAABDO010000152">
    <property type="protein sequence ID" value="GAA4157241.1"/>
    <property type="molecule type" value="Genomic_DNA"/>
</dbReference>
<dbReference type="SUPFAM" id="SSF100920">
    <property type="entry name" value="Heat shock protein 70kD (HSP70), peptide-binding domain"/>
    <property type="match status" value="1"/>
</dbReference>
<evidence type="ECO:0000256" key="5">
    <source>
        <dbReference type="ARBA" id="ARBA00023016"/>
    </source>
</evidence>
<accession>A0ABP7ZGL3</accession>
<keyword evidence="3" id="KW-0547">Nucleotide-binding</keyword>
<dbReference type="Gene3D" id="3.90.640.10">
    <property type="entry name" value="Actin, Chain A, domain 4"/>
    <property type="match status" value="1"/>
</dbReference>
<name>A0ABP7ZGL3_9ACTN</name>
<dbReference type="Gene3D" id="2.60.34.10">
    <property type="entry name" value="Substrate Binding Domain Of DNAk, Chain A, domain 1"/>
    <property type="match status" value="1"/>
</dbReference>
<dbReference type="InterPro" id="IPR029047">
    <property type="entry name" value="HSP70_peptide-bd_sf"/>
</dbReference>
<dbReference type="PRINTS" id="PR00301">
    <property type="entry name" value="HEATSHOCK70"/>
</dbReference>
<evidence type="ECO:0000256" key="7">
    <source>
        <dbReference type="SAM" id="MobiDB-lite"/>
    </source>
</evidence>
<evidence type="ECO:0000256" key="3">
    <source>
        <dbReference type="ARBA" id="ARBA00022741"/>
    </source>
</evidence>
<reference evidence="9" key="1">
    <citation type="journal article" date="2019" name="Int. J. Syst. Evol. Microbiol.">
        <title>The Global Catalogue of Microorganisms (GCM) 10K type strain sequencing project: providing services to taxonomists for standard genome sequencing and annotation.</title>
        <authorList>
            <consortium name="The Broad Institute Genomics Platform"/>
            <consortium name="The Broad Institute Genome Sequencing Center for Infectious Disease"/>
            <person name="Wu L."/>
            <person name="Ma J."/>
        </authorList>
    </citation>
    <scope>NUCLEOTIDE SEQUENCE [LARGE SCALE GENOMIC DNA]</scope>
    <source>
        <strain evidence="9">JCM 17316</strain>
    </source>
</reference>
<dbReference type="CDD" id="cd24029">
    <property type="entry name" value="ASKHA_NBD_HSP70_DnaK_HscA_HscC"/>
    <property type="match status" value="1"/>
</dbReference>
<keyword evidence="9" id="KW-1185">Reference proteome</keyword>
<evidence type="ECO:0000256" key="4">
    <source>
        <dbReference type="ARBA" id="ARBA00022840"/>
    </source>
</evidence>
<dbReference type="Pfam" id="PF00012">
    <property type="entry name" value="HSP70"/>
    <property type="match status" value="1"/>
</dbReference>
<evidence type="ECO:0000313" key="9">
    <source>
        <dbReference type="Proteomes" id="UP001500266"/>
    </source>
</evidence>
<dbReference type="InterPro" id="IPR018181">
    <property type="entry name" value="Heat_shock_70_CS"/>
</dbReference>
<evidence type="ECO:0000256" key="6">
    <source>
        <dbReference type="ARBA" id="ARBA00023186"/>
    </source>
</evidence>
<dbReference type="InterPro" id="IPR013126">
    <property type="entry name" value="Hsp_70_fam"/>
</dbReference>
<comment type="caution">
    <text evidence="8">The sequence shown here is derived from an EMBL/GenBank/DDBJ whole genome shotgun (WGS) entry which is preliminary data.</text>
</comment>
<dbReference type="Proteomes" id="UP001500266">
    <property type="component" value="Unassembled WGS sequence"/>
</dbReference>
<evidence type="ECO:0000313" key="8">
    <source>
        <dbReference type="EMBL" id="GAA4157241.1"/>
    </source>
</evidence>
<evidence type="ECO:0000256" key="2">
    <source>
        <dbReference type="ARBA" id="ARBA00022553"/>
    </source>
</evidence>
<keyword evidence="5" id="KW-0346">Stress response</keyword>
<dbReference type="InterPro" id="IPR043129">
    <property type="entry name" value="ATPase_NBD"/>
</dbReference>
<protein>
    <recommendedName>
        <fullName evidence="10">Hsp70 family protein</fullName>
    </recommendedName>
</protein>
<keyword evidence="6" id="KW-0143">Chaperone</keyword>
<sequence length="829" mass="90103">MTRTTIDFGIDLGTTNSAIARLNGVDTEIIKNNDNADTTPSAVMIDRRDRLYVGDIARKRSEQDVANTCVEFKLRMGTTGQDKLFEASGRTLSPEEMSAEVLKSLRRDVAQRTGEDISAAVITVPAAFDLSACDATRRAAALAGLTHAPLLQEPTAAALAYGFQSAADNVFWLVYDLGGGTFDAAVINVRDGEFTVVNHRGDNFLGGKLIDWAIVEELLIPAVAREHGLTDLGRGRPRWLGAVNKLKLAAEAAKIRLSQADSVTVFDELRDAEGRTYEIDVELTRADVERLAEPFIVRSINLCRRALAESGLGPGDIEKVLLVGGPTLSPYLRERLADPAAGLGIALDHSQDPITAVARGAAIFAGTQRLADAAAPAAPPAAGRYAVELEYRPVGPDTEPFVGGRVTGGPTAGLSIEFVNPEAKPVWRSGRIELSPDGAFVTTLWAERGRANTFRIELTDATGAARPVTPDELTYTVGVVDTQPPLTHSIGVGLDGNEVEWLIKRGTPLPARRRILLRTTVGISRGQGEGMIRIPVLEGEYDRADRNRRIGRLEVSPGQVRRDVPEGSEVDLTIVIDESRLVVARAYVPILDEEFEHAINLRTETVPEHAELVREAEAEKRRLAAARRLATELDDPPALQVLARIDAERIVEDVAAMVEAARVDTDAAVTCGKRLLDLKAAIDEVEDALEWPMLVQEAREVVPAAREIVTQRGRPQHRQLLAAAENAIQEAITAHDAVLLRQRVNELRTLVIQVLDETGDLQYLAFDELQVLQPEMRDPNEAAQLVATGRRAAETGDVATLRHVNEQLRGMLPSPPPPPDPFSTVRRGR</sequence>
<feature type="region of interest" description="Disordered" evidence="7">
    <location>
        <begin position="808"/>
        <end position="829"/>
    </location>
</feature>
<comment type="similarity">
    <text evidence="1">Belongs to the heat shock protein 70 family.</text>
</comment>
<keyword evidence="2" id="KW-0597">Phosphoprotein</keyword>
<dbReference type="PROSITE" id="PS00297">
    <property type="entry name" value="HSP70_1"/>
    <property type="match status" value="1"/>
</dbReference>